<evidence type="ECO:0000256" key="15">
    <source>
        <dbReference type="ARBA" id="ARBA00022842"/>
    </source>
</evidence>
<dbReference type="SUPFAM" id="SSF51621">
    <property type="entry name" value="Phosphoenolpyruvate/pyruvate domain"/>
    <property type="match status" value="1"/>
</dbReference>
<comment type="cofactor">
    <cofactor evidence="2 17 20">
        <name>Mg(2+)</name>
        <dbReference type="ChEBI" id="CHEBI:18420"/>
    </cofactor>
</comment>
<dbReference type="Gene3D" id="1.10.274.10">
    <property type="entry name" value="PtsI, HPr-binding domain"/>
    <property type="match status" value="1"/>
</dbReference>
<dbReference type="SUPFAM" id="SSF47831">
    <property type="entry name" value="Enzyme I of the PEP:sugar phosphotransferase system HPr-binding (sub)domain"/>
    <property type="match status" value="1"/>
</dbReference>
<evidence type="ECO:0000256" key="20">
    <source>
        <dbReference type="PIRSR" id="PIRSR000732-3"/>
    </source>
</evidence>
<dbReference type="InterPro" id="IPR006318">
    <property type="entry name" value="PTS_EI-like"/>
</dbReference>
<keyword evidence="13 17" id="KW-0479">Metal-binding</keyword>
<evidence type="ECO:0000256" key="5">
    <source>
        <dbReference type="ARBA" id="ARBA00007837"/>
    </source>
</evidence>
<dbReference type="PRINTS" id="PR01736">
    <property type="entry name" value="PHPHTRNFRASE"/>
</dbReference>
<dbReference type="GO" id="GO:0008965">
    <property type="term" value="F:phosphoenolpyruvate-protein phosphotransferase activity"/>
    <property type="evidence" value="ECO:0007669"/>
    <property type="project" value="UniProtKB-EC"/>
</dbReference>
<evidence type="ECO:0000256" key="1">
    <source>
        <dbReference type="ARBA" id="ARBA00000683"/>
    </source>
</evidence>
<dbReference type="InterPro" id="IPR015813">
    <property type="entry name" value="Pyrv/PenolPyrv_kinase-like_dom"/>
</dbReference>
<comment type="similarity">
    <text evidence="5 17">Belongs to the PEP-utilizing enzyme family.</text>
</comment>
<evidence type="ECO:0000256" key="6">
    <source>
        <dbReference type="ARBA" id="ARBA00012232"/>
    </source>
</evidence>
<keyword evidence="8 17" id="KW-0813">Transport</keyword>
<evidence type="ECO:0000256" key="19">
    <source>
        <dbReference type="PIRSR" id="PIRSR000732-2"/>
    </source>
</evidence>
<feature type="coiled-coil region" evidence="21">
    <location>
        <begin position="41"/>
        <end position="68"/>
    </location>
</feature>
<accession>A0A7C5YZL9</accession>
<evidence type="ECO:0000256" key="11">
    <source>
        <dbReference type="ARBA" id="ARBA00022679"/>
    </source>
</evidence>
<dbReference type="Gene3D" id="3.20.20.60">
    <property type="entry name" value="Phosphoenolpyruvate-binding domains"/>
    <property type="match status" value="1"/>
</dbReference>
<keyword evidence="12 17" id="KW-0598">Phosphotransferase system</keyword>
<dbReference type="InterPro" id="IPR050499">
    <property type="entry name" value="PEP-utilizing_PTS_enzyme"/>
</dbReference>
<dbReference type="InterPro" id="IPR023151">
    <property type="entry name" value="PEP_util_CS"/>
</dbReference>
<evidence type="ECO:0000256" key="10">
    <source>
        <dbReference type="ARBA" id="ARBA00022597"/>
    </source>
</evidence>
<evidence type="ECO:0000256" key="16">
    <source>
        <dbReference type="ARBA" id="ARBA00033235"/>
    </source>
</evidence>
<dbReference type="PROSITE" id="PS00370">
    <property type="entry name" value="PEP_ENZYMES_PHOS_SITE"/>
    <property type="match status" value="1"/>
</dbReference>
<evidence type="ECO:0000256" key="3">
    <source>
        <dbReference type="ARBA" id="ARBA00002728"/>
    </source>
</evidence>
<dbReference type="InterPro" id="IPR036637">
    <property type="entry name" value="Phosphohistidine_dom_sf"/>
</dbReference>
<feature type="binding site" evidence="19">
    <location>
        <position position="303"/>
    </location>
    <ligand>
        <name>phosphoenolpyruvate</name>
        <dbReference type="ChEBI" id="CHEBI:58702"/>
    </ligand>
</feature>
<dbReference type="SUPFAM" id="SSF52009">
    <property type="entry name" value="Phosphohistidine domain"/>
    <property type="match status" value="1"/>
</dbReference>
<dbReference type="PANTHER" id="PTHR46244:SF3">
    <property type="entry name" value="PHOSPHOENOLPYRUVATE-PROTEIN PHOSPHOTRANSFERASE"/>
    <property type="match status" value="1"/>
</dbReference>
<evidence type="ECO:0000256" key="2">
    <source>
        <dbReference type="ARBA" id="ARBA00001946"/>
    </source>
</evidence>
<feature type="active site" description="Tele-phosphohistidine intermediate" evidence="18">
    <location>
        <position position="196"/>
    </location>
</feature>
<dbReference type="InterPro" id="IPR008279">
    <property type="entry name" value="PEP-util_enz_mobile_dom"/>
</dbReference>
<reference evidence="25" key="1">
    <citation type="journal article" date="2020" name="mSystems">
        <title>Genome- and Community-Level Interaction Insights into Carbon Utilization and Element Cycling Functions of Hydrothermarchaeota in Hydrothermal Sediment.</title>
        <authorList>
            <person name="Zhou Z."/>
            <person name="Liu Y."/>
            <person name="Xu W."/>
            <person name="Pan J."/>
            <person name="Luo Z.H."/>
            <person name="Li M."/>
        </authorList>
    </citation>
    <scope>NUCLEOTIDE SEQUENCE [LARGE SCALE GENOMIC DNA]</scope>
    <source>
        <strain evidence="25">SpSt-102</strain>
    </source>
</reference>
<dbReference type="GO" id="GO:0016301">
    <property type="term" value="F:kinase activity"/>
    <property type="evidence" value="ECO:0007669"/>
    <property type="project" value="UniProtKB-KW"/>
</dbReference>
<keyword evidence="9 17" id="KW-0963">Cytoplasm</keyword>
<evidence type="ECO:0000256" key="14">
    <source>
        <dbReference type="ARBA" id="ARBA00022777"/>
    </source>
</evidence>
<dbReference type="NCBIfam" id="TIGR01417">
    <property type="entry name" value="PTS_I_fam"/>
    <property type="match status" value="1"/>
</dbReference>
<dbReference type="InterPro" id="IPR024692">
    <property type="entry name" value="PTS_EI"/>
</dbReference>
<evidence type="ECO:0000256" key="17">
    <source>
        <dbReference type="PIRNR" id="PIRNR000732"/>
    </source>
</evidence>
<evidence type="ECO:0000256" key="9">
    <source>
        <dbReference type="ARBA" id="ARBA00022490"/>
    </source>
</evidence>
<dbReference type="InterPro" id="IPR018274">
    <property type="entry name" value="PEP_util_AS"/>
</dbReference>
<dbReference type="EMBL" id="DRUZ01000023">
    <property type="protein sequence ID" value="HHS01211.1"/>
    <property type="molecule type" value="Genomic_DNA"/>
</dbReference>
<feature type="active site" description="Proton donor" evidence="18">
    <location>
        <position position="509"/>
    </location>
</feature>
<evidence type="ECO:0000256" key="12">
    <source>
        <dbReference type="ARBA" id="ARBA00022683"/>
    </source>
</evidence>
<feature type="binding site" evidence="20">
    <location>
        <position position="438"/>
    </location>
    <ligand>
        <name>Mg(2+)</name>
        <dbReference type="ChEBI" id="CHEBI:18420"/>
    </ligand>
</feature>
<dbReference type="GO" id="GO:0009401">
    <property type="term" value="P:phosphoenolpyruvate-dependent sugar phosphotransferase system"/>
    <property type="evidence" value="ECO:0007669"/>
    <property type="project" value="UniProtKB-KW"/>
</dbReference>
<dbReference type="GO" id="GO:0046872">
    <property type="term" value="F:metal ion binding"/>
    <property type="evidence" value="ECO:0007669"/>
    <property type="project" value="UniProtKB-KW"/>
</dbReference>
<comment type="subcellular location">
    <subcellularLocation>
        <location evidence="4 17">Cytoplasm</location>
    </subcellularLocation>
</comment>
<dbReference type="AlphaFoldDB" id="A0A7C5YZL9"/>
<keyword evidence="15 17" id="KW-0460">Magnesium</keyword>
<evidence type="ECO:0000256" key="8">
    <source>
        <dbReference type="ARBA" id="ARBA00022448"/>
    </source>
</evidence>
<dbReference type="Pfam" id="PF02896">
    <property type="entry name" value="PEP-utilizers_C"/>
    <property type="match status" value="1"/>
</dbReference>
<evidence type="ECO:0000259" key="22">
    <source>
        <dbReference type="Pfam" id="PF00391"/>
    </source>
</evidence>
<comment type="function">
    <text evidence="3 17">General (non sugar-specific) component of the phosphoenolpyruvate-dependent sugar phosphotransferase system (sugar PTS). This major carbohydrate active-transport system catalyzes the phosphorylation of incoming sugar substrates concomitantly with their translocation across the cell membrane. Enzyme I transfers the phosphoryl group from phosphoenolpyruvate (PEP) to the phosphoryl carrier protein (HPr).</text>
</comment>
<keyword evidence="10 17" id="KW-0762">Sugar transport</keyword>
<dbReference type="PROSITE" id="PS00742">
    <property type="entry name" value="PEP_ENZYMES_2"/>
    <property type="match status" value="1"/>
</dbReference>
<feature type="binding site" evidence="19">
    <location>
        <begin position="461"/>
        <end position="462"/>
    </location>
    <ligand>
        <name>phosphoenolpyruvate</name>
        <dbReference type="ChEBI" id="CHEBI:58702"/>
    </ligand>
</feature>
<evidence type="ECO:0000313" key="25">
    <source>
        <dbReference type="EMBL" id="HHS01211.1"/>
    </source>
</evidence>
<evidence type="ECO:0000256" key="7">
    <source>
        <dbReference type="ARBA" id="ARBA00016544"/>
    </source>
</evidence>
<sequence length="563" mass="63758">MSKLMGVNNVLIKGIPVSEGIGLGRAVVIKESEYKVKKTKIEDTGAELRRFLDSIEKAKEQIRKIKAATHESLGEKNAMIFDAHLLILDDPEFVNMVKGKIEEGVSAEFAIDESARFFENIILSLEDEYMRERANDIKDVALRLIRILNGEEQIDLKSLPEGSVLIAHDLTPSQTAQINKRHVRGFVTEKGGKTSHTAIIARTYGIPAVVGVENILYKIKDGDFLIVDGYEGVVYVNPEEDLIKEYERKLIEENRKKEELKSFLYVEPRTQDGRRIKLFANIAHIEEVDAALKNGAEGIGLFRTEFLFMDRSQPPSEDEQFEVYKSVLEKMEGRPVIIRTLDIGGDKNISYLNIDKEENPFLGYRAIRLCLGNRELFKTQLRALLRASIYGKLKIMFPMITCIDEVYQAKWIIQEAKEELKKESISYSQNIEIGIMIETPSAAVISDILAKEVDFFSIGTNDLIQYTLAIDRTNDKVSYLYNPLHPAVLRLIKMTVENAHKNGIEVSVCGEIASNPEIVPVLIGLGVDELSVNPSKILSVKKRILQMKCEEEKHRAEDLLSWQ</sequence>
<protein>
    <recommendedName>
        <fullName evidence="7 17">Phosphoenolpyruvate-protein phosphotransferase</fullName>
        <ecNumber evidence="6 17">2.7.3.9</ecNumber>
    </recommendedName>
    <alternativeName>
        <fullName evidence="16 17">Phosphotransferase system, enzyme I</fullName>
    </alternativeName>
</protein>
<dbReference type="InterPro" id="IPR040442">
    <property type="entry name" value="Pyrv_kinase-like_dom_sf"/>
</dbReference>
<organism evidence="25">
    <name type="scientific">Caldicellulosiruptor owensensis</name>
    <dbReference type="NCBI Taxonomy" id="55205"/>
    <lineage>
        <taxon>Bacteria</taxon>
        <taxon>Bacillati</taxon>
        <taxon>Bacillota</taxon>
        <taxon>Bacillota incertae sedis</taxon>
        <taxon>Caldicellulosiruptorales</taxon>
        <taxon>Caldicellulosiruptoraceae</taxon>
        <taxon>Caldicellulosiruptor</taxon>
    </lineage>
</organism>
<dbReference type="Pfam" id="PF05524">
    <property type="entry name" value="PEP-utilisers_N"/>
    <property type="match status" value="1"/>
</dbReference>
<keyword evidence="25" id="KW-0670">Pyruvate</keyword>
<feature type="binding site" evidence="19">
    <location>
        <position position="339"/>
    </location>
    <ligand>
        <name>phosphoenolpyruvate</name>
        <dbReference type="ChEBI" id="CHEBI:58702"/>
    </ligand>
</feature>
<dbReference type="InterPro" id="IPR036618">
    <property type="entry name" value="PtsI_HPr-bd_sf"/>
</dbReference>
<evidence type="ECO:0000256" key="21">
    <source>
        <dbReference type="SAM" id="Coils"/>
    </source>
</evidence>
<comment type="catalytic activity">
    <reaction evidence="1 17">
        <text>L-histidyl-[protein] + phosphoenolpyruvate = N(pros)-phospho-L-histidyl-[protein] + pyruvate</text>
        <dbReference type="Rhea" id="RHEA:23880"/>
        <dbReference type="Rhea" id="RHEA-COMP:9745"/>
        <dbReference type="Rhea" id="RHEA-COMP:9746"/>
        <dbReference type="ChEBI" id="CHEBI:15361"/>
        <dbReference type="ChEBI" id="CHEBI:29979"/>
        <dbReference type="ChEBI" id="CHEBI:58702"/>
        <dbReference type="ChEBI" id="CHEBI:64837"/>
        <dbReference type="EC" id="2.7.3.9"/>
    </reaction>
</comment>
<keyword evidence="21" id="KW-0175">Coiled coil</keyword>
<dbReference type="EC" id="2.7.3.9" evidence="6 17"/>
<dbReference type="InterPro" id="IPR008731">
    <property type="entry name" value="PTS_EIN"/>
</dbReference>
<feature type="domain" description="PEP-utilising enzyme C-terminal" evidence="23">
    <location>
        <begin position="258"/>
        <end position="548"/>
    </location>
</feature>
<feature type="domain" description="Phosphotransferase system enzyme I N-terminal" evidence="24">
    <location>
        <begin position="13"/>
        <end position="133"/>
    </location>
</feature>
<gene>
    <name evidence="25" type="primary">ptsP</name>
    <name evidence="25" type="ORF">ENL71_01520</name>
</gene>
<dbReference type="GO" id="GO:0005737">
    <property type="term" value="C:cytoplasm"/>
    <property type="evidence" value="ECO:0007669"/>
    <property type="project" value="UniProtKB-SubCell"/>
</dbReference>
<keyword evidence="14 17" id="KW-0418">Kinase</keyword>
<feature type="binding site" evidence="19">
    <location>
        <position position="472"/>
    </location>
    <ligand>
        <name>phosphoenolpyruvate</name>
        <dbReference type="ChEBI" id="CHEBI:58702"/>
    </ligand>
</feature>
<dbReference type="PANTHER" id="PTHR46244">
    <property type="entry name" value="PHOSPHOENOLPYRUVATE-PROTEIN PHOSPHOTRANSFERASE"/>
    <property type="match status" value="1"/>
</dbReference>
<dbReference type="PIRSF" id="PIRSF000732">
    <property type="entry name" value="PTS_enzyme_I"/>
    <property type="match status" value="1"/>
</dbReference>
<evidence type="ECO:0000259" key="24">
    <source>
        <dbReference type="Pfam" id="PF05524"/>
    </source>
</evidence>
<dbReference type="InterPro" id="IPR000121">
    <property type="entry name" value="PEP_util_C"/>
</dbReference>
<dbReference type="Pfam" id="PF00391">
    <property type="entry name" value="PEP-utilizers"/>
    <property type="match status" value="1"/>
</dbReference>
<dbReference type="Gene3D" id="3.50.30.10">
    <property type="entry name" value="Phosphohistidine domain"/>
    <property type="match status" value="1"/>
</dbReference>
<comment type="caution">
    <text evidence="25">The sequence shown here is derived from an EMBL/GenBank/DDBJ whole genome shotgun (WGS) entry which is preliminary data.</text>
</comment>
<evidence type="ECO:0000259" key="23">
    <source>
        <dbReference type="Pfam" id="PF02896"/>
    </source>
</evidence>
<feature type="domain" description="PEP-utilising enzyme mobile" evidence="22">
    <location>
        <begin position="159"/>
        <end position="232"/>
    </location>
</feature>
<evidence type="ECO:0000256" key="13">
    <source>
        <dbReference type="ARBA" id="ARBA00022723"/>
    </source>
</evidence>
<proteinExistence type="inferred from homology"/>
<evidence type="ECO:0000256" key="4">
    <source>
        <dbReference type="ARBA" id="ARBA00004496"/>
    </source>
</evidence>
<evidence type="ECO:0000256" key="18">
    <source>
        <dbReference type="PIRSR" id="PIRSR000732-1"/>
    </source>
</evidence>
<feature type="binding site" evidence="20">
    <location>
        <position position="462"/>
    </location>
    <ligand>
        <name>Mg(2+)</name>
        <dbReference type="ChEBI" id="CHEBI:18420"/>
    </ligand>
</feature>
<keyword evidence="11 17" id="KW-0808">Transferase</keyword>
<name>A0A7C5YZL9_9FIRM</name>